<accession>A0A6A6IF48</accession>
<protein>
    <submittedName>
        <fullName evidence="2">Uncharacterized protein</fullName>
    </submittedName>
</protein>
<evidence type="ECO:0000313" key="3">
    <source>
        <dbReference type="Proteomes" id="UP000800094"/>
    </source>
</evidence>
<dbReference type="EMBL" id="ML987195">
    <property type="protein sequence ID" value="KAF2249204.1"/>
    <property type="molecule type" value="Genomic_DNA"/>
</dbReference>
<keyword evidence="3" id="KW-1185">Reference proteome</keyword>
<evidence type="ECO:0000313" key="2">
    <source>
        <dbReference type="EMBL" id="KAF2249204.1"/>
    </source>
</evidence>
<keyword evidence="1" id="KW-0732">Signal</keyword>
<dbReference type="RefSeq" id="XP_033684208.1">
    <property type="nucleotide sequence ID" value="XM_033833319.1"/>
</dbReference>
<gene>
    <name evidence="2" type="ORF">BU26DRAFT_564865</name>
</gene>
<proteinExistence type="predicted"/>
<evidence type="ECO:0000256" key="1">
    <source>
        <dbReference type="SAM" id="SignalP"/>
    </source>
</evidence>
<feature type="chain" id="PRO_5025438869" evidence="1">
    <location>
        <begin position="21"/>
        <end position="233"/>
    </location>
</feature>
<dbReference type="AlphaFoldDB" id="A0A6A6IF48"/>
<sequence>MKLPYLAALLLAMLALLVSSAPTIAPTSITIASSVADSKVPGNFQLRDGFLVAARHPDAHSVEDEAQLAERGVTPVKRIPPSFFKFIPSRECWNCVVAHGAIQGIKRPMWGWNENRDNPWWTRGGIPNSLIPALNTGATAFETPQGRQRCEAHIVLTVAKLGPEPYADYLATTNKLGVSKTNGLFQRVLKHLKPALEAGMYCVQYAEMENFSLDTYPARINTLKKLEYILADE</sequence>
<dbReference type="OrthoDB" id="1694274at2759"/>
<dbReference type="GeneID" id="54586649"/>
<organism evidence="2 3">
    <name type="scientific">Trematosphaeria pertusa</name>
    <dbReference type="NCBI Taxonomy" id="390896"/>
    <lineage>
        <taxon>Eukaryota</taxon>
        <taxon>Fungi</taxon>
        <taxon>Dikarya</taxon>
        <taxon>Ascomycota</taxon>
        <taxon>Pezizomycotina</taxon>
        <taxon>Dothideomycetes</taxon>
        <taxon>Pleosporomycetidae</taxon>
        <taxon>Pleosporales</taxon>
        <taxon>Massarineae</taxon>
        <taxon>Trematosphaeriaceae</taxon>
        <taxon>Trematosphaeria</taxon>
    </lineage>
</organism>
<dbReference type="Proteomes" id="UP000800094">
    <property type="component" value="Unassembled WGS sequence"/>
</dbReference>
<feature type="signal peptide" evidence="1">
    <location>
        <begin position="1"/>
        <end position="20"/>
    </location>
</feature>
<reference evidence="2" key="1">
    <citation type="journal article" date="2020" name="Stud. Mycol.">
        <title>101 Dothideomycetes genomes: a test case for predicting lifestyles and emergence of pathogens.</title>
        <authorList>
            <person name="Haridas S."/>
            <person name="Albert R."/>
            <person name="Binder M."/>
            <person name="Bloem J."/>
            <person name="Labutti K."/>
            <person name="Salamov A."/>
            <person name="Andreopoulos B."/>
            <person name="Baker S."/>
            <person name="Barry K."/>
            <person name="Bills G."/>
            <person name="Bluhm B."/>
            <person name="Cannon C."/>
            <person name="Castanera R."/>
            <person name="Culley D."/>
            <person name="Daum C."/>
            <person name="Ezra D."/>
            <person name="Gonzalez J."/>
            <person name="Henrissat B."/>
            <person name="Kuo A."/>
            <person name="Liang C."/>
            <person name="Lipzen A."/>
            <person name="Lutzoni F."/>
            <person name="Magnuson J."/>
            <person name="Mondo S."/>
            <person name="Nolan M."/>
            <person name="Ohm R."/>
            <person name="Pangilinan J."/>
            <person name="Park H.-J."/>
            <person name="Ramirez L."/>
            <person name="Alfaro M."/>
            <person name="Sun H."/>
            <person name="Tritt A."/>
            <person name="Yoshinaga Y."/>
            <person name="Zwiers L.-H."/>
            <person name="Turgeon B."/>
            <person name="Goodwin S."/>
            <person name="Spatafora J."/>
            <person name="Crous P."/>
            <person name="Grigoriev I."/>
        </authorList>
    </citation>
    <scope>NUCLEOTIDE SEQUENCE</scope>
    <source>
        <strain evidence="2">CBS 122368</strain>
    </source>
</reference>
<name>A0A6A6IF48_9PLEO</name>